<keyword evidence="4 8" id="KW-0028">Amino-acid biosynthesis</keyword>
<name>A0A1W1VLW8_9FIRM</name>
<dbReference type="SUPFAM" id="SSF89550">
    <property type="entry name" value="PHP domain-like"/>
    <property type="match status" value="1"/>
</dbReference>
<dbReference type="AlphaFoldDB" id="A0A1W1VLW8"/>
<dbReference type="InterPro" id="IPR004013">
    <property type="entry name" value="PHP_dom"/>
</dbReference>
<dbReference type="EMBL" id="LT838272">
    <property type="protein sequence ID" value="SMB94210.1"/>
    <property type="molecule type" value="Genomic_DNA"/>
</dbReference>
<protein>
    <recommendedName>
        <fullName evidence="3 8">Histidinol-phosphatase</fullName>
        <shortName evidence="8">HolPase</shortName>
        <ecNumber evidence="3 8">3.1.3.15</ecNumber>
    </recommendedName>
</protein>
<sequence length="251" mass="28487">MSTDLHVHGLAHTGPPHTVEQLWPYVEEAQKQGLMELGFAEHDEYLYGLDFRVFEELARLSPIKIKKGLEVSFRPERCDLKAIASRPWDYLIASVHDIGPWGFDSPGGRSFYADWDMDELYFTYFDLVARAASTGFFQIIGHLDLIKLYGHKPRRSVAELAEPALRVIAQAGVAVEVNTAGLYKPVGEIYPSVELLQRCFELNIPVTISSDAHNPEEVGRSREKAVRLLKRIGYTQLVTFRERKLEVVSLK</sequence>
<keyword evidence="5 8" id="KW-0378">Hydrolase</keyword>
<comment type="similarity">
    <text evidence="2 8">Belongs to the PHP hydrolase family. HisK subfamily.</text>
</comment>
<dbReference type="Gene3D" id="3.20.20.140">
    <property type="entry name" value="Metal-dependent hydrolases"/>
    <property type="match status" value="1"/>
</dbReference>
<keyword evidence="6 8" id="KW-0368">Histidine biosynthesis</keyword>
<evidence type="ECO:0000256" key="3">
    <source>
        <dbReference type="ARBA" id="ARBA00013085"/>
    </source>
</evidence>
<evidence type="ECO:0000256" key="1">
    <source>
        <dbReference type="ARBA" id="ARBA00004970"/>
    </source>
</evidence>
<dbReference type="InterPro" id="IPR010140">
    <property type="entry name" value="Histidinol_P_phosphatase_HisJ"/>
</dbReference>
<gene>
    <name evidence="10" type="ORF">SAMN00808754_0990</name>
</gene>
<dbReference type="Pfam" id="PF02811">
    <property type="entry name" value="PHP"/>
    <property type="match status" value="1"/>
</dbReference>
<comment type="catalytic activity">
    <reaction evidence="7 8">
        <text>L-histidinol phosphate + H2O = L-histidinol + phosphate</text>
        <dbReference type="Rhea" id="RHEA:14465"/>
        <dbReference type="ChEBI" id="CHEBI:15377"/>
        <dbReference type="ChEBI" id="CHEBI:43474"/>
        <dbReference type="ChEBI" id="CHEBI:57699"/>
        <dbReference type="ChEBI" id="CHEBI:57980"/>
        <dbReference type="EC" id="3.1.3.15"/>
    </reaction>
</comment>
<evidence type="ECO:0000256" key="8">
    <source>
        <dbReference type="RuleBase" id="RU366003"/>
    </source>
</evidence>
<dbReference type="GO" id="GO:0000105">
    <property type="term" value="P:L-histidine biosynthetic process"/>
    <property type="evidence" value="ECO:0007669"/>
    <property type="project" value="UniProtKB-UniRule"/>
</dbReference>
<dbReference type="OrthoDB" id="9775255at2"/>
<dbReference type="NCBIfam" id="NF005596">
    <property type="entry name" value="PRK07328.1"/>
    <property type="match status" value="1"/>
</dbReference>
<evidence type="ECO:0000256" key="5">
    <source>
        <dbReference type="ARBA" id="ARBA00022801"/>
    </source>
</evidence>
<keyword evidence="11" id="KW-1185">Reference proteome</keyword>
<dbReference type="GO" id="GO:0005737">
    <property type="term" value="C:cytoplasm"/>
    <property type="evidence" value="ECO:0007669"/>
    <property type="project" value="TreeGrafter"/>
</dbReference>
<evidence type="ECO:0000256" key="2">
    <source>
        <dbReference type="ARBA" id="ARBA00009152"/>
    </source>
</evidence>
<reference evidence="10 11" key="1">
    <citation type="submission" date="2017-04" db="EMBL/GenBank/DDBJ databases">
        <authorList>
            <person name="Afonso C.L."/>
            <person name="Miller P.J."/>
            <person name="Scott M.A."/>
            <person name="Spackman E."/>
            <person name="Goraichik I."/>
            <person name="Dimitrov K.M."/>
            <person name="Suarez D.L."/>
            <person name="Swayne D.E."/>
        </authorList>
    </citation>
    <scope>NUCLEOTIDE SEQUENCE [LARGE SCALE GENOMIC DNA]</scope>
    <source>
        <strain evidence="10 11">ToBE</strain>
    </source>
</reference>
<dbReference type="EC" id="3.1.3.15" evidence="3 8"/>
<accession>A0A1W1VLW8</accession>
<dbReference type="CDD" id="cd12110">
    <property type="entry name" value="PHP_HisPPase_Hisj_like"/>
    <property type="match status" value="1"/>
</dbReference>
<dbReference type="GO" id="GO:0004401">
    <property type="term" value="F:histidinol-phosphatase activity"/>
    <property type="evidence" value="ECO:0007669"/>
    <property type="project" value="UniProtKB-UniRule"/>
</dbReference>
<dbReference type="RefSeq" id="WP_084664490.1">
    <property type="nucleotide sequence ID" value="NZ_LT838272.1"/>
</dbReference>
<evidence type="ECO:0000256" key="6">
    <source>
        <dbReference type="ARBA" id="ARBA00023102"/>
    </source>
</evidence>
<comment type="pathway">
    <text evidence="1 8">Amino-acid biosynthesis; L-histidine biosynthesis; L-histidine from 5-phospho-alpha-D-ribose 1-diphosphate: step 8/9.</text>
</comment>
<dbReference type="Proteomes" id="UP000192569">
    <property type="component" value="Chromosome I"/>
</dbReference>
<evidence type="ECO:0000313" key="10">
    <source>
        <dbReference type="EMBL" id="SMB94210.1"/>
    </source>
</evidence>
<feature type="domain" description="PHP" evidence="9">
    <location>
        <begin position="4"/>
        <end position="180"/>
    </location>
</feature>
<evidence type="ECO:0000256" key="4">
    <source>
        <dbReference type="ARBA" id="ARBA00022605"/>
    </source>
</evidence>
<dbReference type="Pfam" id="PF13263">
    <property type="entry name" value="PHP_C"/>
    <property type="match status" value="1"/>
</dbReference>
<dbReference type="PANTHER" id="PTHR21039">
    <property type="entry name" value="HISTIDINOL PHOSPHATASE-RELATED"/>
    <property type="match status" value="1"/>
</dbReference>
<dbReference type="STRING" id="698762.SAMN00808754_0990"/>
<evidence type="ECO:0000256" key="7">
    <source>
        <dbReference type="ARBA" id="ARBA00049158"/>
    </source>
</evidence>
<organism evidence="10 11">
    <name type="scientific">Thermanaeromonas toyohensis ToBE</name>
    <dbReference type="NCBI Taxonomy" id="698762"/>
    <lineage>
        <taxon>Bacteria</taxon>
        <taxon>Bacillati</taxon>
        <taxon>Bacillota</taxon>
        <taxon>Clostridia</taxon>
        <taxon>Neomoorellales</taxon>
        <taxon>Neomoorellaceae</taxon>
        <taxon>Thermanaeromonas</taxon>
    </lineage>
</organism>
<dbReference type="InterPro" id="IPR016195">
    <property type="entry name" value="Pol/histidinol_Pase-like"/>
</dbReference>
<proteinExistence type="inferred from homology"/>
<dbReference type="PANTHER" id="PTHR21039:SF0">
    <property type="entry name" value="HISTIDINOL-PHOSPHATASE"/>
    <property type="match status" value="1"/>
</dbReference>
<dbReference type="UniPathway" id="UPA00031">
    <property type="reaction ID" value="UER00013"/>
</dbReference>
<dbReference type="NCBIfam" id="TIGR01856">
    <property type="entry name" value="hisJ_fam"/>
    <property type="match status" value="1"/>
</dbReference>
<evidence type="ECO:0000259" key="9">
    <source>
        <dbReference type="Pfam" id="PF02811"/>
    </source>
</evidence>
<evidence type="ECO:0000313" key="11">
    <source>
        <dbReference type="Proteomes" id="UP000192569"/>
    </source>
</evidence>